<gene>
    <name evidence="1" type="ORF">PR048_018115</name>
</gene>
<evidence type="ECO:0000313" key="2">
    <source>
        <dbReference type="Proteomes" id="UP001159363"/>
    </source>
</evidence>
<sequence>MLLHLDLQSAVEPLDESSFQIHVHGIVINVISLHQGLELSIALVGLQIGRDASFVQYICPGLGDIMCILRPDRPSPWYFDIGSDDYQHSVRPTPPGSNTDRACRSGQWRAAKRPSLGARRSNYGELIKVLLPESQQLIKSRPQAPQPDKHDRSKFECCPALLASHIDNPGSIPGRLTPDFSIWDSCLTVPLVGGFSWGSPVSPVLSFRHCSILTSITFIGSQDLGVKSRSNLFTHFRADFNRTDAPRNLASHEPQANYTSASLEEKYGGDISRLDTYWRPGVYARELGATVVEWLDCSPATLVNWVQSPSGSLLDFRKWESCQVMSLVEGFFH</sequence>
<name>A0ABQ9HBH8_9NEOP</name>
<evidence type="ECO:0000313" key="1">
    <source>
        <dbReference type="EMBL" id="KAJ8881629.1"/>
    </source>
</evidence>
<reference evidence="1 2" key="1">
    <citation type="submission" date="2023-02" db="EMBL/GenBank/DDBJ databases">
        <title>LHISI_Scaffold_Assembly.</title>
        <authorList>
            <person name="Stuart O.P."/>
            <person name="Cleave R."/>
            <person name="Magrath M.J.L."/>
            <person name="Mikheyev A.S."/>
        </authorList>
    </citation>
    <scope>NUCLEOTIDE SEQUENCE [LARGE SCALE GENOMIC DNA]</scope>
    <source>
        <strain evidence="1">Daus_M_001</strain>
        <tissue evidence="1">Leg muscle</tissue>
    </source>
</reference>
<comment type="caution">
    <text evidence="1">The sequence shown here is derived from an EMBL/GenBank/DDBJ whole genome shotgun (WGS) entry which is preliminary data.</text>
</comment>
<dbReference type="EMBL" id="JARBHB010000006">
    <property type="protein sequence ID" value="KAJ8881629.1"/>
    <property type="molecule type" value="Genomic_DNA"/>
</dbReference>
<proteinExistence type="predicted"/>
<dbReference type="Proteomes" id="UP001159363">
    <property type="component" value="Chromosome 5"/>
</dbReference>
<keyword evidence="2" id="KW-1185">Reference proteome</keyword>
<protein>
    <submittedName>
        <fullName evidence="1">Uncharacterized protein</fullName>
    </submittedName>
</protein>
<organism evidence="1 2">
    <name type="scientific">Dryococelus australis</name>
    <dbReference type="NCBI Taxonomy" id="614101"/>
    <lineage>
        <taxon>Eukaryota</taxon>
        <taxon>Metazoa</taxon>
        <taxon>Ecdysozoa</taxon>
        <taxon>Arthropoda</taxon>
        <taxon>Hexapoda</taxon>
        <taxon>Insecta</taxon>
        <taxon>Pterygota</taxon>
        <taxon>Neoptera</taxon>
        <taxon>Polyneoptera</taxon>
        <taxon>Phasmatodea</taxon>
        <taxon>Verophasmatodea</taxon>
        <taxon>Anareolatae</taxon>
        <taxon>Phasmatidae</taxon>
        <taxon>Eurycanthinae</taxon>
        <taxon>Dryococelus</taxon>
    </lineage>
</organism>
<accession>A0ABQ9HBH8</accession>